<dbReference type="InterPro" id="IPR027483">
    <property type="entry name" value="PInositol-4-P-4/5-kinase_C_sf"/>
</dbReference>
<dbReference type="PANTHER" id="PTHR23086">
    <property type="entry name" value="PHOSPHATIDYLINOSITOL-4-PHOSPHATE 5-KINASE"/>
    <property type="match status" value="1"/>
</dbReference>
<feature type="domain" description="PIPK" evidence="2">
    <location>
        <begin position="1"/>
        <end position="130"/>
    </location>
</feature>
<dbReference type="GO" id="GO:0046854">
    <property type="term" value="P:phosphatidylinositol phosphate biosynthetic process"/>
    <property type="evidence" value="ECO:0007669"/>
    <property type="project" value="TreeGrafter"/>
</dbReference>
<name>A0A7S2B4R9_9STRA</name>
<evidence type="ECO:0000313" key="3">
    <source>
        <dbReference type="EMBL" id="CAD9386571.1"/>
    </source>
</evidence>
<dbReference type="Gene3D" id="3.30.810.10">
    <property type="entry name" value="2-Layer Sandwich"/>
    <property type="match status" value="1"/>
</dbReference>
<keyword evidence="1" id="KW-0067">ATP-binding</keyword>
<proteinExistence type="predicted"/>
<dbReference type="InterPro" id="IPR023610">
    <property type="entry name" value="PInositol-4/5-P-5/4-kinase"/>
</dbReference>
<keyword evidence="1" id="KW-0418">Kinase</keyword>
<accession>A0A7S2B4R9</accession>
<dbReference type="PANTHER" id="PTHR23086:SF8">
    <property type="entry name" value="PHOSPHATIDYLINOSITOL 5-PHOSPHATE 4-KINASE, ISOFORM A"/>
    <property type="match status" value="1"/>
</dbReference>
<dbReference type="AlphaFoldDB" id="A0A7S2B4R9"/>
<dbReference type="Pfam" id="PF01504">
    <property type="entry name" value="PIP5K"/>
    <property type="match status" value="1"/>
</dbReference>
<dbReference type="EMBL" id="HBGS01010628">
    <property type="protein sequence ID" value="CAD9386571.1"/>
    <property type="molecule type" value="Transcribed_RNA"/>
</dbReference>
<organism evidence="3">
    <name type="scientific">Octactis speculum</name>
    <dbReference type="NCBI Taxonomy" id="3111310"/>
    <lineage>
        <taxon>Eukaryota</taxon>
        <taxon>Sar</taxon>
        <taxon>Stramenopiles</taxon>
        <taxon>Ochrophyta</taxon>
        <taxon>Dictyochophyceae</taxon>
        <taxon>Dictyochales</taxon>
        <taxon>Dictyochaceae</taxon>
        <taxon>Octactis</taxon>
    </lineage>
</organism>
<dbReference type="InterPro" id="IPR002498">
    <property type="entry name" value="PInositol-4-P-4/5-kinase_core"/>
</dbReference>
<reference evidence="3" key="1">
    <citation type="submission" date="2021-01" db="EMBL/GenBank/DDBJ databases">
        <authorList>
            <person name="Corre E."/>
            <person name="Pelletier E."/>
            <person name="Niang G."/>
            <person name="Scheremetjew M."/>
            <person name="Finn R."/>
            <person name="Kale V."/>
            <person name="Holt S."/>
            <person name="Cochrane G."/>
            <person name="Meng A."/>
            <person name="Brown T."/>
            <person name="Cohen L."/>
        </authorList>
    </citation>
    <scope>NUCLEOTIDE SEQUENCE</scope>
    <source>
        <strain evidence="3">CCMP1381</strain>
    </source>
</reference>
<dbReference type="SUPFAM" id="SSF56104">
    <property type="entry name" value="SAICAR synthase-like"/>
    <property type="match status" value="1"/>
</dbReference>
<sequence>MAVAESIPTDDEGIRRLQMRTRQSNSKEAESSTSEFVKFRNRDFVAGVSVFQQYKGGMKGIKADGSDAHQMYRCGIIDMLQTYTVQKSMEHVAKATKLTMSGRGNASLGISSIDPSRYARRFKNFMAHVLIADSDRGGPNCSYSSSSFSTRSEL</sequence>
<keyword evidence="1" id="KW-0808">Transferase</keyword>
<evidence type="ECO:0000259" key="2">
    <source>
        <dbReference type="PROSITE" id="PS51455"/>
    </source>
</evidence>
<dbReference type="GO" id="GO:0005886">
    <property type="term" value="C:plasma membrane"/>
    <property type="evidence" value="ECO:0007669"/>
    <property type="project" value="TreeGrafter"/>
</dbReference>
<dbReference type="PROSITE" id="PS51455">
    <property type="entry name" value="PIPK"/>
    <property type="match status" value="1"/>
</dbReference>
<dbReference type="GO" id="GO:0016308">
    <property type="term" value="F:1-phosphatidylinositol-4-phosphate 5-kinase activity"/>
    <property type="evidence" value="ECO:0007669"/>
    <property type="project" value="TreeGrafter"/>
</dbReference>
<dbReference type="GO" id="GO:0005524">
    <property type="term" value="F:ATP binding"/>
    <property type="evidence" value="ECO:0007669"/>
    <property type="project" value="UniProtKB-UniRule"/>
</dbReference>
<keyword evidence="1" id="KW-0547">Nucleotide-binding</keyword>
<protein>
    <recommendedName>
        <fullName evidence="2">PIPK domain-containing protein</fullName>
    </recommendedName>
</protein>
<evidence type="ECO:0000256" key="1">
    <source>
        <dbReference type="PROSITE-ProRule" id="PRU00781"/>
    </source>
</evidence>
<gene>
    <name evidence="3" type="ORF">DSPE1174_LOCUS5586</name>
</gene>